<keyword evidence="2" id="KW-0378">Hydrolase</keyword>
<organism evidence="6 7">
    <name type="scientific">Butyricicoccus porcorum</name>
    <dbReference type="NCBI Taxonomy" id="1945634"/>
    <lineage>
        <taxon>Bacteria</taxon>
        <taxon>Bacillati</taxon>
        <taxon>Bacillota</taxon>
        <taxon>Clostridia</taxon>
        <taxon>Eubacteriales</taxon>
        <taxon>Butyricicoccaceae</taxon>
        <taxon>Butyricicoccus</taxon>
    </lineage>
</organism>
<keyword evidence="1" id="KW-0540">Nuclease</keyword>
<evidence type="ECO:0000259" key="5">
    <source>
        <dbReference type="SMART" id="SM00507"/>
    </source>
</evidence>
<dbReference type="GO" id="GO:0003676">
    <property type="term" value="F:nucleic acid binding"/>
    <property type="evidence" value="ECO:0007669"/>
    <property type="project" value="InterPro"/>
</dbReference>
<dbReference type="RefSeq" id="WP_087017932.1">
    <property type="nucleotide sequence ID" value="NZ_NHOC01000003.1"/>
</dbReference>
<dbReference type="PANTHER" id="PTHR41286:SF1">
    <property type="entry name" value="HNH NUCLEASE YAJD-RELATED"/>
    <property type="match status" value="1"/>
</dbReference>
<dbReference type="InterPro" id="IPR003615">
    <property type="entry name" value="HNH_nuc"/>
</dbReference>
<name>A0A252F5X0_9FIRM</name>
<dbReference type="OrthoDB" id="9779761at2"/>
<protein>
    <recommendedName>
        <fullName evidence="4">Putative HNH nuclease YajD</fullName>
    </recommendedName>
</protein>
<comment type="similarity">
    <text evidence="3">Belongs to the HNH nuclease family.</text>
</comment>
<proteinExistence type="inferred from homology"/>
<dbReference type="GO" id="GO:0004519">
    <property type="term" value="F:endonuclease activity"/>
    <property type="evidence" value="ECO:0007669"/>
    <property type="project" value="UniProtKB-KW"/>
</dbReference>
<dbReference type="SMART" id="SM00507">
    <property type="entry name" value="HNHc"/>
    <property type="match status" value="1"/>
</dbReference>
<dbReference type="CDD" id="cd00085">
    <property type="entry name" value="HNHc"/>
    <property type="match status" value="1"/>
</dbReference>
<sequence length="119" mass="14114">MPYRPNTPCKHPGCPALVPYGQKYCAKHRALHPEEVRSASRRGYNSRWQKASRAYLQAHPLCVICMKRGRYTRATVVDHIVPHRGDPKLFWDRTNWQSLCKQCHDRKTMTEDRHPLYHY</sequence>
<dbReference type="InterPro" id="IPR002711">
    <property type="entry name" value="HNH"/>
</dbReference>
<dbReference type="GO" id="GO:0008270">
    <property type="term" value="F:zinc ion binding"/>
    <property type="evidence" value="ECO:0007669"/>
    <property type="project" value="InterPro"/>
</dbReference>
<keyword evidence="6" id="KW-0255">Endonuclease</keyword>
<dbReference type="AlphaFoldDB" id="A0A252F5X0"/>
<keyword evidence="7" id="KW-1185">Reference proteome</keyword>
<dbReference type="PANTHER" id="PTHR41286">
    <property type="entry name" value="HNH NUCLEASE YAJD-RELATED"/>
    <property type="match status" value="1"/>
</dbReference>
<evidence type="ECO:0000313" key="7">
    <source>
        <dbReference type="Proteomes" id="UP000194903"/>
    </source>
</evidence>
<dbReference type="Pfam" id="PF01844">
    <property type="entry name" value="HNH"/>
    <property type="match status" value="1"/>
</dbReference>
<reference evidence="6 7" key="1">
    <citation type="submission" date="2017-05" db="EMBL/GenBank/DDBJ databases">
        <title>Butyricicoccus porcorum sp. nov. a butyrate-producing bacterium from the swine intestinal tract.</title>
        <authorList>
            <person name="Trachsel J."/>
            <person name="Humphrey S."/>
            <person name="Allen H.K."/>
        </authorList>
    </citation>
    <scope>NUCLEOTIDE SEQUENCE [LARGE SCALE GENOMIC DNA]</scope>
    <source>
        <strain evidence="6">BB10</strain>
    </source>
</reference>
<dbReference type="GO" id="GO:0016787">
    <property type="term" value="F:hydrolase activity"/>
    <property type="evidence" value="ECO:0007669"/>
    <property type="project" value="UniProtKB-KW"/>
</dbReference>
<evidence type="ECO:0000256" key="4">
    <source>
        <dbReference type="ARBA" id="ARBA00040194"/>
    </source>
</evidence>
<evidence type="ECO:0000256" key="2">
    <source>
        <dbReference type="ARBA" id="ARBA00022801"/>
    </source>
</evidence>
<accession>A0A252F5X0</accession>
<evidence type="ECO:0000256" key="3">
    <source>
        <dbReference type="ARBA" id="ARBA00038412"/>
    </source>
</evidence>
<dbReference type="Gene3D" id="1.10.30.50">
    <property type="match status" value="1"/>
</dbReference>
<dbReference type="GO" id="GO:0005829">
    <property type="term" value="C:cytosol"/>
    <property type="evidence" value="ECO:0007669"/>
    <property type="project" value="TreeGrafter"/>
</dbReference>
<gene>
    <name evidence="6" type="ORF">CBW42_03770</name>
</gene>
<dbReference type="Proteomes" id="UP000194903">
    <property type="component" value="Unassembled WGS sequence"/>
</dbReference>
<feature type="domain" description="HNH nuclease" evidence="5">
    <location>
        <begin position="50"/>
        <end position="105"/>
    </location>
</feature>
<evidence type="ECO:0000313" key="6">
    <source>
        <dbReference type="EMBL" id="OUM21163.1"/>
    </source>
</evidence>
<dbReference type="EMBL" id="NHOC01000003">
    <property type="protein sequence ID" value="OUM21163.1"/>
    <property type="molecule type" value="Genomic_DNA"/>
</dbReference>
<evidence type="ECO:0000256" key="1">
    <source>
        <dbReference type="ARBA" id="ARBA00022722"/>
    </source>
</evidence>
<comment type="caution">
    <text evidence="6">The sequence shown here is derived from an EMBL/GenBank/DDBJ whole genome shotgun (WGS) entry which is preliminary data.</text>
</comment>